<keyword evidence="2" id="KW-0472">Membrane</keyword>
<dbReference type="GO" id="GO:0016747">
    <property type="term" value="F:acyltransferase activity, transferring groups other than amino-acyl groups"/>
    <property type="evidence" value="ECO:0007669"/>
    <property type="project" value="InterPro"/>
</dbReference>
<dbReference type="Pfam" id="PF01757">
    <property type="entry name" value="Acyl_transf_3"/>
    <property type="match status" value="1"/>
</dbReference>
<evidence type="ECO:0000259" key="4">
    <source>
        <dbReference type="SMART" id="SM00703"/>
    </source>
</evidence>
<sequence length="925" mass="106481">MELVRSRWGIWAILFLSLTTGAKVRGKRPETILAEVLAKPFVPREFASPECIRDSKYYLEALENYTPWALQMYDASVKIPYGIITGNYKQLGNFDECLLVKNEHFIGQACNAVVQFDIAADNGTRIGITERELDLGDNGTRIGITERELDLGDNGTRIGITERELDLGDNGTRIGITERELDLGDNGTRIGITERELDLGDNGTRIGITERELDLGDNGTRIGITERELDLGDNGTRIGITERELDLKDLFVNVAIASNVTKWTSGQTVEYTGMWCVPSTCNHTEIQDALELAFDSLRVEGRVDMTINVRKESCHTVESIDSTWDYADYSYILVLAFFAFLCIASTIYDIASQREIIKSPKDIFTSFSLYKNGKNLLRTDRHRDSIGCLDGIRFISICWIIYGHTYYMEAIGVKMNLTQIPRMHHDWSNMLVLNGNIVTDTFFLLSSILLSYTELLKKERDPNRRFNVIRLYIHRYIRMLSAYAMTIGFYATLLDKLGTGPNWDASVSTNKRYCRENWWTNLLYINNFVNVPRMCMSQSWYLATDMQLVWLSPLVLYPMLKFRSCFFIFISIIYFIFSIIVPFVITYLHGLTGTMIYYKDQEDLAQVFVEIYTKVYNRFGPYIIGLGLGYLLYNTRSYKVKLRVWQVICGWLLAILIGFSAIFGPRGMYFEDHVYNELEASFYAGFHRQVFVLSVSWIIFCCMHGYAGPVNHFLSWRGWIPFSKLTYCAYLSHYIFLLSENGAARTIGNLTQINVLRAFFATLVFTMVWSVALYLCFEMPFMNLYRVLSDRKQKSSKHQNSKSTESDNEICQSNNEPSITCDNDNSKKATVHCEPTTIADENRENEEHEEIEKSHHNIYFIHFDSQTERDDARADVNTDKKKSNSVNIEFHRTFDERSRMRPSSSGEELLSINIEPADDTELNQR</sequence>
<keyword evidence="6" id="KW-1185">Reference proteome</keyword>
<feature type="compositionally biased region" description="Acidic residues" evidence="1">
    <location>
        <begin position="916"/>
        <end position="925"/>
    </location>
</feature>
<feature type="region of interest" description="Disordered" evidence="1">
    <location>
        <begin position="893"/>
        <end position="925"/>
    </location>
</feature>
<dbReference type="Pfam" id="PF20146">
    <property type="entry name" value="NRF"/>
    <property type="match status" value="1"/>
</dbReference>
<dbReference type="Proteomes" id="UP001497644">
    <property type="component" value="Chromosome 9"/>
</dbReference>
<feature type="transmembrane region" description="Helical" evidence="2">
    <location>
        <begin position="686"/>
        <end position="707"/>
    </location>
</feature>
<dbReference type="AlphaFoldDB" id="A0AAV2P9E2"/>
<gene>
    <name evidence="5" type="ORF">LPLAT_LOCUS14434</name>
</gene>
<dbReference type="EMBL" id="OZ034832">
    <property type="protein sequence ID" value="CAL1689526.1"/>
    <property type="molecule type" value="Genomic_DNA"/>
</dbReference>
<organism evidence="5 6">
    <name type="scientific">Lasius platythorax</name>
    <dbReference type="NCBI Taxonomy" id="488582"/>
    <lineage>
        <taxon>Eukaryota</taxon>
        <taxon>Metazoa</taxon>
        <taxon>Ecdysozoa</taxon>
        <taxon>Arthropoda</taxon>
        <taxon>Hexapoda</taxon>
        <taxon>Insecta</taxon>
        <taxon>Pterygota</taxon>
        <taxon>Neoptera</taxon>
        <taxon>Endopterygota</taxon>
        <taxon>Hymenoptera</taxon>
        <taxon>Apocrita</taxon>
        <taxon>Aculeata</taxon>
        <taxon>Formicoidea</taxon>
        <taxon>Formicidae</taxon>
        <taxon>Formicinae</taxon>
        <taxon>Lasius</taxon>
        <taxon>Lasius</taxon>
    </lineage>
</organism>
<dbReference type="SMART" id="SM00703">
    <property type="entry name" value="NRF"/>
    <property type="match status" value="1"/>
</dbReference>
<keyword evidence="2" id="KW-0812">Transmembrane</keyword>
<feature type="transmembrane region" description="Helical" evidence="2">
    <location>
        <begin position="645"/>
        <end position="666"/>
    </location>
</feature>
<evidence type="ECO:0000313" key="6">
    <source>
        <dbReference type="Proteomes" id="UP001497644"/>
    </source>
</evidence>
<dbReference type="InterPro" id="IPR052728">
    <property type="entry name" value="O2_lipid_transport_reg"/>
</dbReference>
<evidence type="ECO:0000256" key="1">
    <source>
        <dbReference type="SAM" id="MobiDB-lite"/>
    </source>
</evidence>
<feature type="transmembrane region" description="Helical" evidence="2">
    <location>
        <begin position="719"/>
        <end position="738"/>
    </location>
</feature>
<evidence type="ECO:0000256" key="2">
    <source>
        <dbReference type="SAM" id="Phobius"/>
    </source>
</evidence>
<dbReference type="PANTHER" id="PTHR11161">
    <property type="entry name" value="O-ACYLTRANSFERASE"/>
    <property type="match status" value="1"/>
</dbReference>
<feature type="chain" id="PRO_5043483567" description="Nose resistant-to-fluoxetine protein N-terminal domain-containing protein" evidence="3">
    <location>
        <begin position="27"/>
        <end position="925"/>
    </location>
</feature>
<feature type="signal peptide" evidence="3">
    <location>
        <begin position="1"/>
        <end position="26"/>
    </location>
</feature>
<feature type="transmembrane region" description="Helical" evidence="2">
    <location>
        <begin position="758"/>
        <end position="777"/>
    </location>
</feature>
<protein>
    <recommendedName>
        <fullName evidence="4">Nose resistant-to-fluoxetine protein N-terminal domain-containing protein</fullName>
    </recommendedName>
</protein>
<feature type="compositionally biased region" description="Polar residues" evidence="1">
    <location>
        <begin position="809"/>
        <end position="823"/>
    </location>
</feature>
<accession>A0AAV2P9E2</accession>
<evidence type="ECO:0000256" key="3">
    <source>
        <dbReference type="SAM" id="SignalP"/>
    </source>
</evidence>
<feature type="transmembrane region" description="Helical" evidence="2">
    <location>
        <begin position="476"/>
        <end position="494"/>
    </location>
</feature>
<feature type="transmembrane region" description="Helical" evidence="2">
    <location>
        <begin position="329"/>
        <end position="351"/>
    </location>
</feature>
<feature type="transmembrane region" description="Helical" evidence="2">
    <location>
        <begin position="386"/>
        <end position="407"/>
    </location>
</feature>
<feature type="transmembrane region" description="Helical" evidence="2">
    <location>
        <begin position="427"/>
        <end position="455"/>
    </location>
</feature>
<name>A0AAV2P9E2_9HYME</name>
<evidence type="ECO:0000313" key="5">
    <source>
        <dbReference type="EMBL" id="CAL1689526.1"/>
    </source>
</evidence>
<feature type="transmembrane region" description="Helical" evidence="2">
    <location>
        <begin position="540"/>
        <end position="559"/>
    </location>
</feature>
<keyword evidence="3" id="KW-0732">Signal</keyword>
<keyword evidence="2" id="KW-1133">Transmembrane helix</keyword>
<reference evidence="5" key="1">
    <citation type="submission" date="2024-04" db="EMBL/GenBank/DDBJ databases">
        <authorList>
            <consortium name="Molecular Ecology Group"/>
        </authorList>
    </citation>
    <scope>NUCLEOTIDE SEQUENCE</scope>
</reference>
<proteinExistence type="predicted"/>
<feature type="domain" description="Nose resistant-to-fluoxetine protein N-terminal" evidence="4">
    <location>
        <begin position="48"/>
        <end position="306"/>
    </location>
</feature>
<dbReference type="PANTHER" id="PTHR11161:SF0">
    <property type="entry name" value="O-ACYLTRANSFERASE LIKE PROTEIN"/>
    <property type="match status" value="1"/>
</dbReference>
<feature type="transmembrane region" description="Helical" evidence="2">
    <location>
        <begin position="566"/>
        <end position="588"/>
    </location>
</feature>
<dbReference type="InterPro" id="IPR006621">
    <property type="entry name" value="Nose-resist-to-fluoxetine_N"/>
</dbReference>
<feature type="transmembrane region" description="Helical" evidence="2">
    <location>
        <begin position="615"/>
        <end position="633"/>
    </location>
</feature>
<feature type="region of interest" description="Disordered" evidence="1">
    <location>
        <begin position="795"/>
        <end position="827"/>
    </location>
</feature>
<dbReference type="InterPro" id="IPR002656">
    <property type="entry name" value="Acyl_transf_3_dom"/>
</dbReference>